<dbReference type="OrthoDB" id="6183446at2"/>
<dbReference type="AlphaFoldDB" id="A0A0D0KHC7"/>
<accession>A0A0D0KHC7</accession>
<evidence type="ECO:0008006" key="3">
    <source>
        <dbReference type="Google" id="ProtNLM"/>
    </source>
</evidence>
<name>A0A0D0KHC7_9PSED</name>
<comment type="caution">
    <text evidence="1">The sequence shown here is derived from an EMBL/GenBank/DDBJ whole genome shotgun (WGS) entry which is preliminary data.</text>
</comment>
<dbReference type="Proteomes" id="UP000032068">
    <property type="component" value="Unassembled WGS sequence"/>
</dbReference>
<reference evidence="1 2" key="1">
    <citation type="submission" date="2014-12" db="EMBL/GenBank/DDBJ databases">
        <title>16Stimator: statistical estimation of ribosomal gene copy numbers from draft genome assemblies.</title>
        <authorList>
            <person name="Perisin M.A."/>
            <person name="Vetter M."/>
            <person name="Gilbert J.A."/>
            <person name="Bergelson J."/>
        </authorList>
    </citation>
    <scope>NUCLEOTIDE SEQUENCE [LARGE SCALE GENOMIC DNA]</scope>
    <source>
        <strain evidence="1 2">MEJ086</strain>
    </source>
</reference>
<dbReference type="EMBL" id="JXQW01000039">
    <property type="protein sequence ID" value="KIP98719.1"/>
    <property type="molecule type" value="Genomic_DNA"/>
</dbReference>
<gene>
    <name evidence="1" type="ORF">RU08_14655</name>
</gene>
<dbReference type="Pfam" id="PF07867">
    <property type="entry name" value="DUF1654"/>
    <property type="match status" value="1"/>
</dbReference>
<proteinExistence type="predicted"/>
<protein>
    <recommendedName>
        <fullName evidence="3">DUF1654 domain-containing protein</fullName>
    </recommendedName>
</protein>
<dbReference type="InterPro" id="IPR012449">
    <property type="entry name" value="Phage_F116_Orf28"/>
</dbReference>
<evidence type="ECO:0000313" key="1">
    <source>
        <dbReference type="EMBL" id="KIP98719.1"/>
    </source>
</evidence>
<organism evidence="1 2">
    <name type="scientific">Pseudomonas fulva</name>
    <dbReference type="NCBI Taxonomy" id="47880"/>
    <lineage>
        <taxon>Bacteria</taxon>
        <taxon>Pseudomonadati</taxon>
        <taxon>Pseudomonadota</taxon>
        <taxon>Gammaproteobacteria</taxon>
        <taxon>Pseudomonadales</taxon>
        <taxon>Pseudomonadaceae</taxon>
        <taxon>Pseudomonas</taxon>
    </lineage>
</organism>
<evidence type="ECO:0000313" key="2">
    <source>
        <dbReference type="Proteomes" id="UP000032068"/>
    </source>
</evidence>
<dbReference type="RefSeq" id="WP_042554581.1">
    <property type="nucleotide sequence ID" value="NZ_JXQW01000039.1"/>
</dbReference>
<sequence length="82" mass="8829">MAKGTSSAAATPSSYELLGARVSRAINSPAAQKSQTAVLLHAEGDSPDDWARILEEIGENDNVTIAHRDDGYQLFWTVPKDD</sequence>